<protein>
    <submittedName>
        <fullName evidence="4">Cysteine hydrolase</fullName>
    </submittedName>
</protein>
<feature type="domain" description="Isochorismatase-like" evidence="3">
    <location>
        <begin position="53"/>
        <end position="226"/>
    </location>
</feature>
<dbReference type="AlphaFoldDB" id="A0A942TK56"/>
<gene>
    <name evidence="4" type="ORF">KHA97_22345</name>
</gene>
<keyword evidence="5" id="KW-1185">Reference proteome</keyword>
<dbReference type="PANTHER" id="PTHR43540:SF6">
    <property type="entry name" value="ISOCHORISMATASE-LIKE DOMAIN-CONTAINING PROTEIN"/>
    <property type="match status" value="1"/>
</dbReference>
<dbReference type="Gene3D" id="3.40.50.850">
    <property type="entry name" value="Isochorismatase-like"/>
    <property type="match status" value="1"/>
</dbReference>
<evidence type="ECO:0000313" key="5">
    <source>
        <dbReference type="Proteomes" id="UP000681414"/>
    </source>
</evidence>
<dbReference type="Pfam" id="PF00857">
    <property type="entry name" value="Isochorismatase"/>
    <property type="match status" value="1"/>
</dbReference>
<dbReference type="InterPro" id="IPR000868">
    <property type="entry name" value="Isochorismatase-like_dom"/>
</dbReference>
<dbReference type="InterPro" id="IPR036380">
    <property type="entry name" value="Isochorismatase-like_sf"/>
</dbReference>
<name>A0A942TK56_9BACI</name>
<dbReference type="GO" id="GO:0016787">
    <property type="term" value="F:hydrolase activity"/>
    <property type="evidence" value="ECO:0007669"/>
    <property type="project" value="UniProtKB-KW"/>
</dbReference>
<evidence type="ECO:0000256" key="1">
    <source>
        <dbReference type="ARBA" id="ARBA00006336"/>
    </source>
</evidence>
<dbReference type="Proteomes" id="UP000681414">
    <property type="component" value="Unassembled WGS sequence"/>
</dbReference>
<evidence type="ECO:0000259" key="3">
    <source>
        <dbReference type="Pfam" id="PF00857"/>
    </source>
</evidence>
<accession>A0A942TK56</accession>
<organism evidence="4 5">
    <name type="scientific">Lederbergia citri</name>
    <dbReference type="NCBI Taxonomy" id="2833580"/>
    <lineage>
        <taxon>Bacteria</taxon>
        <taxon>Bacillati</taxon>
        <taxon>Bacillota</taxon>
        <taxon>Bacilli</taxon>
        <taxon>Bacillales</taxon>
        <taxon>Bacillaceae</taxon>
        <taxon>Lederbergia</taxon>
    </lineage>
</organism>
<keyword evidence="2 4" id="KW-0378">Hydrolase</keyword>
<sequence length="241" mass="27061">MATVESIEKKIGGIHAIPELAPQWKKLDLAEILTRRAAFVSVSQNKSLYETSGAQGHENHRERGSLPATIKVVEAARNATNFVSFNWIGYSVFREEYPKSIFDKVQYETWVEKLNFTKEQKAQDNELVDELKALVRPGDLQFNELALQTAFVGTQLPLELARKQVEVIVFTGIHLDWCIEGNARSARDHGYLPIIIGDATGCAKPEQEAAAMERINNYFAPVISADAFVNLLNQQRRESVS</sequence>
<evidence type="ECO:0000256" key="2">
    <source>
        <dbReference type="ARBA" id="ARBA00022801"/>
    </source>
</evidence>
<evidence type="ECO:0000313" key="4">
    <source>
        <dbReference type="EMBL" id="MBS4197784.1"/>
    </source>
</evidence>
<dbReference type="SUPFAM" id="SSF52499">
    <property type="entry name" value="Isochorismatase-like hydrolases"/>
    <property type="match status" value="1"/>
</dbReference>
<dbReference type="InterPro" id="IPR050272">
    <property type="entry name" value="Isochorismatase-like_hydrls"/>
</dbReference>
<dbReference type="RefSeq" id="WP_213127014.1">
    <property type="nucleotide sequence ID" value="NZ_JAGYPG010000005.1"/>
</dbReference>
<reference evidence="4 5" key="1">
    <citation type="submission" date="2021-05" db="EMBL/GenBank/DDBJ databases">
        <title>Novel Bacillus species.</title>
        <authorList>
            <person name="Liu G."/>
        </authorList>
    </citation>
    <scope>NUCLEOTIDE SEQUENCE [LARGE SCALE GENOMIC DNA]</scope>
    <source>
        <strain evidence="5">FJAT-49780</strain>
    </source>
</reference>
<comment type="caution">
    <text evidence="4">The sequence shown here is derived from an EMBL/GenBank/DDBJ whole genome shotgun (WGS) entry which is preliminary data.</text>
</comment>
<dbReference type="EMBL" id="JAGYPG010000005">
    <property type="protein sequence ID" value="MBS4197784.1"/>
    <property type="molecule type" value="Genomic_DNA"/>
</dbReference>
<dbReference type="PANTHER" id="PTHR43540">
    <property type="entry name" value="PEROXYUREIDOACRYLATE/UREIDOACRYLATE AMIDOHYDROLASE-RELATED"/>
    <property type="match status" value="1"/>
</dbReference>
<comment type="similarity">
    <text evidence="1">Belongs to the isochorismatase family.</text>
</comment>
<proteinExistence type="inferred from homology"/>